<dbReference type="STRING" id="1230905.A0A1G4J1G7"/>
<evidence type="ECO:0000256" key="10">
    <source>
        <dbReference type="ARBA" id="ARBA00032806"/>
    </source>
</evidence>
<keyword evidence="7" id="KW-0547">Nucleotide-binding</keyword>
<comment type="similarity">
    <text evidence="2">Belongs to the pantothenate synthetase family.</text>
</comment>
<evidence type="ECO:0000256" key="1">
    <source>
        <dbReference type="ARBA" id="ARBA00004990"/>
    </source>
</evidence>
<dbReference type="EMBL" id="LT598466">
    <property type="protein sequence ID" value="SCU83381.1"/>
    <property type="molecule type" value="Genomic_DNA"/>
</dbReference>
<dbReference type="GO" id="GO:0004592">
    <property type="term" value="F:pantoate-beta-alanine ligase activity"/>
    <property type="evidence" value="ECO:0007669"/>
    <property type="project" value="UniProtKB-EC"/>
</dbReference>
<dbReference type="Gene3D" id="3.40.50.620">
    <property type="entry name" value="HUPs"/>
    <property type="match status" value="1"/>
</dbReference>
<comment type="pathway">
    <text evidence="1">Cofactor biosynthesis; (R)-pantothenate biosynthesis; (R)-pantothenate from (R)-pantoate and beta-alanine: step 1/1.</text>
</comment>
<keyword evidence="5" id="KW-0436">Ligase</keyword>
<evidence type="ECO:0000256" key="11">
    <source>
        <dbReference type="ARBA" id="ARBA00048258"/>
    </source>
</evidence>
<protein>
    <recommendedName>
        <fullName evidence="4">Pantoate--beta-alanine ligase</fullName>
        <ecNumber evidence="3">6.3.2.1</ecNumber>
    </recommendedName>
    <alternativeName>
        <fullName evidence="10">Pantoate-activating enzyme</fullName>
    </alternativeName>
    <alternativeName>
        <fullName evidence="9">Pantothenate synthetase</fullName>
    </alternativeName>
</protein>
<dbReference type="PANTHER" id="PTHR21299">
    <property type="entry name" value="CYTIDYLATE KINASE/PANTOATE-BETA-ALANINE LIGASE"/>
    <property type="match status" value="1"/>
</dbReference>
<dbReference type="Pfam" id="PF02569">
    <property type="entry name" value="Pantoate_ligase"/>
    <property type="match status" value="1"/>
</dbReference>
<dbReference type="UniPathway" id="UPA00028">
    <property type="reaction ID" value="UER00005"/>
</dbReference>
<dbReference type="Gene3D" id="3.30.1300.10">
    <property type="entry name" value="Pantoate-beta-alanine ligase, C-terminal domain"/>
    <property type="match status" value="1"/>
</dbReference>
<dbReference type="Proteomes" id="UP000191024">
    <property type="component" value="Chromosome C"/>
</dbReference>
<dbReference type="PANTHER" id="PTHR21299:SF1">
    <property type="entry name" value="PANTOATE--BETA-ALANINE LIGASE"/>
    <property type="match status" value="1"/>
</dbReference>
<dbReference type="SUPFAM" id="SSF52374">
    <property type="entry name" value="Nucleotidylyl transferase"/>
    <property type="match status" value="1"/>
</dbReference>
<comment type="catalytic activity">
    <reaction evidence="11">
        <text>(R)-pantoate + beta-alanine + ATP = (R)-pantothenate + AMP + diphosphate + H(+)</text>
        <dbReference type="Rhea" id="RHEA:10912"/>
        <dbReference type="ChEBI" id="CHEBI:15378"/>
        <dbReference type="ChEBI" id="CHEBI:15980"/>
        <dbReference type="ChEBI" id="CHEBI:29032"/>
        <dbReference type="ChEBI" id="CHEBI:30616"/>
        <dbReference type="ChEBI" id="CHEBI:33019"/>
        <dbReference type="ChEBI" id="CHEBI:57966"/>
        <dbReference type="ChEBI" id="CHEBI:456215"/>
        <dbReference type="EC" id="6.3.2.1"/>
    </reaction>
</comment>
<dbReference type="NCBIfam" id="TIGR00018">
    <property type="entry name" value="panC"/>
    <property type="match status" value="1"/>
</dbReference>
<dbReference type="InterPro" id="IPR042176">
    <property type="entry name" value="Pantoate_ligase_C"/>
</dbReference>
<dbReference type="FunFam" id="3.40.50.620:FF:000013">
    <property type="entry name" value="Pantothenate synthetase"/>
    <property type="match status" value="1"/>
</dbReference>
<reference evidence="13" key="1">
    <citation type="submission" date="2016-03" db="EMBL/GenBank/DDBJ databases">
        <authorList>
            <person name="Devillers H."/>
        </authorList>
    </citation>
    <scope>NUCLEOTIDE SEQUENCE [LARGE SCALE GENOMIC DNA]</scope>
</reference>
<evidence type="ECO:0000256" key="9">
    <source>
        <dbReference type="ARBA" id="ARBA00029902"/>
    </source>
</evidence>
<dbReference type="CDD" id="cd00560">
    <property type="entry name" value="PanC"/>
    <property type="match status" value="1"/>
</dbReference>
<gene>
    <name evidence="12" type="ORF">LAMI_0C02982G</name>
</gene>
<dbReference type="InterPro" id="IPR003721">
    <property type="entry name" value="Pantoate_ligase"/>
</dbReference>
<evidence type="ECO:0000256" key="2">
    <source>
        <dbReference type="ARBA" id="ARBA00009256"/>
    </source>
</evidence>
<dbReference type="InterPro" id="IPR014729">
    <property type="entry name" value="Rossmann-like_a/b/a_fold"/>
</dbReference>
<dbReference type="OrthoDB" id="2020436at2759"/>
<accession>A0A1G4J1G7</accession>
<organism evidence="12 13">
    <name type="scientific">Lachancea mirantina</name>
    <dbReference type="NCBI Taxonomy" id="1230905"/>
    <lineage>
        <taxon>Eukaryota</taxon>
        <taxon>Fungi</taxon>
        <taxon>Dikarya</taxon>
        <taxon>Ascomycota</taxon>
        <taxon>Saccharomycotina</taxon>
        <taxon>Saccharomycetes</taxon>
        <taxon>Saccharomycetales</taxon>
        <taxon>Saccharomycetaceae</taxon>
        <taxon>Lachancea</taxon>
    </lineage>
</organism>
<keyword evidence="13" id="KW-1185">Reference proteome</keyword>
<evidence type="ECO:0000256" key="5">
    <source>
        <dbReference type="ARBA" id="ARBA00022598"/>
    </source>
</evidence>
<evidence type="ECO:0000256" key="7">
    <source>
        <dbReference type="ARBA" id="ARBA00022741"/>
    </source>
</evidence>
<name>A0A1G4J1G7_9SACH</name>
<dbReference type="EC" id="6.3.2.1" evidence="3"/>
<evidence type="ECO:0000256" key="3">
    <source>
        <dbReference type="ARBA" id="ARBA00012219"/>
    </source>
</evidence>
<evidence type="ECO:0000313" key="13">
    <source>
        <dbReference type="Proteomes" id="UP000191024"/>
    </source>
</evidence>
<evidence type="ECO:0000256" key="6">
    <source>
        <dbReference type="ARBA" id="ARBA00022655"/>
    </source>
</evidence>
<evidence type="ECO:0000256" key="4">
    <source>
        <dbReference type="ARBA" id="ARBA00015647"/>
    </source>
</evidence>
<proteinExistence type="inferred from homology"/>
<evidence type="ECO:0000256" key="8">
    <source>
        <dbReference type="ARBA" id="ARBA00022840"/>
    </source>
</evidence>
<keyword evidence="6" id="KW-0566">Pantothenate biosynthesis</keyword>
<dbReference type="AlphaFoldDB" id="A0A1G4J1G7"/>
<dbReference type="GO" id="GO:0015940">
    <property type="term" value="P:pantothenate biosynthetic process"/>
    <property type="evidence" value="ECO:0007669"/>
    <property type="project" value="UniProtKB-UniPathway"/>
</dbReference>
<keyword evidence="8" id="KW-0067">ATP-binding</keyword>
<dbReference type="GO" id="GO:0005524">
    <property type="term" value="F:ATP binding"/>
    <property type="evidence" value="ECO:0007669"/>
    <property type="project" value="UniProtKB-KW"/>
</dbReference>
<evidence type="ECO:0000313" key="12">
    <source>
        <dbReference type="EMBL" id="SCU83381.1"/>
    </source>
</evidence>
<dbReference type="HAMAP" id="MF_00158">
    <property type="entry name" value="PanC"/>
    <property type="match status" value="1"/>
</dbReference>
<sequence length="310" mass="34428">MKVFHAVNEIVEWRKAQVGVFHKKIGFVPTMGCLHEGHLELVRKCKTNNDVTVVSIFVNPSQFAPTEDLDKYPRTLEQDLSVLEAAGVDACFAPSPREMYPQGISLEIDQQRGPFVTVLGVSEQLEGRTRPNFFRGVATVVTKLLNIVSPAVAYFGQKDIQQFIVLKVMTEELFMNTQIEMLPIVRDARGLALSSRNRYLCDESRAVSTAIYRGLNAAAAKVAEAAQTDGQIERETVIQAAMACWQPLVESRDFHIDYVSVAEGNNLTEMDPVTTQAADVVISCAIFVTDRHDPATVVRLIDNVIVPRCM</sequence>